<organism evidence="2 3">
    <name type="scientific">Litoribrevibacter albus</name>
    <dbReference type="NCBI Taxonomy" id="1473156"/>
    <lineage>
        <taxon>Bacteria</taxon>
        <taxon>Pseudomonadati</taxon>
        <taxon>Pseudomonadota</taxon>
        <taxon>Gammaproteobacteria</taxon>
        <taxon>Oceanospirillales</taxon>
        <taxon>Oceanospirillaceae</taxon>
        <taxon>Litoribrevibacter</taxon>
    </lineage>
</organism>
<dbReference type="SMART" id="SM00506">
    <property type="entry name" value="A1pp"/>
    <property type="match status" value="1"/>
</dbReference>
<dbReference type="InterPro" id="IPR043472">
    <property type="entry name" value="Macro_dom-like"/>
</dbReference>
<dbReference type="PANTHER" id="PTHR11106">
    <property type="entry name" value="GANGLIOSIDE INDUCED DIFFERENTIATION ASSOCIATED PROTEIN 2-RELATED"/>
    <property type="match status" value="1"/>
</dbReference>
<comment type="caution">
    <text evidence="2">The sequence shown here is derived from an EMBL/GenBank/DDBJ whole genome shotgun (WGS) entry which is preliminary data.</text>
</comment>
<dbReference type="NCBIfam" id="NF001664">
    <property type="entry name" value="PRK00431.1-6"/>
    <property type="match status" value="1"/>
</dbReference>
<dbReference type="AlphaFoldDB" id="A0AA37SBE0"/>
<sequence>MTRLVAELGDITKLEVDAIVNAANESLLGGGGVDGAIHRAAGPGLLSECRALSGCSTGQAKITQGYKLPAKFIIHTVGPVWRGGGNNEAELLASCYRESLKLAAKYKFKRLAFPSISTGVYGYPIEQAVDIAITTVSTFLGSSVHDLEHVIFCCFSESDLNLYQSHLSALNQDEMT</sequence>
<proteinExistence type="predicted"/>
<accession>A0AA37SBE0</accession>
<evidence type="ECO:0000259" key="1">
    <source>
        <dbReference type="PROSITE" id="PS51154"/>
    </source>
</evidence>
<dbReference type="RefSeq" id="WP_284381734.1">
    <property type="nucleotide sequence ID" value="NZ_BSNM01000014.1"/>
</dbReference>
<protein>
    <submittedName>
        <fullName evidence="2">Macro domain-containing protein</fullName>
    </submittedName>
</protein>
<dbReference type="Gene3D" id="3.40.220.10">
    <property type="entry name" value="Leucine Aminopeptidase, subunit E, domain 1"/>
    <property type="match status" value="1"/>
</dbReference>
<evidence type="ECO:0000313" key="2">
    <source>
        <dbReference type="EMBL" id="GLQ31940.1"/>
    </source>
</evidence>
<dbReference type="Proteomes" id="UP001161389">
    <property type="component" value="Unassembled WGS sequence"/>
</dbReference>
<feature type="domain" description="Macro" evidence="1">
    <location>
        <begin position="1"/>
        <end position="171"/>
    </location>
</feature>
<reference evidence="2" key="1">
    <citation type="journal article" date="2014" name="Int. J. Syst. Evol. Microbiol.">
        <title>Complete genome sequence of Corynebacterium casei LMG S-19264T (=DSM 44701T), isolated from a smear-ripened cheese.</title>
        <authorList>
            <consortium name="US DOE Joint Genome Institute (JGI-PGF)"/>
            <person name="Walter F."/>
            <person name="Albersmeier A."/>
            <person name="Kalinowski J."/>
            <person name="Ruckert C."/>
        </authorList>
    </citation>
    <scope>NUCLEOTIDE SEQUENCE</scope>
    <source>
        <strain evidence="2">NBRC 110071</strain>
    </source>
</reference>
<reference evidence="2" key="2">
    <citation type="submission" date="2023-01" db="EMBL/GenBank/DDBJ databases">
        <title>Draft genome sequence of Litoribrevibacter albus strain NBRC 110071.</title>
        <authorList>
            <person name="Sun Q."/>
            <person name="Mori K."/>
        </authorList>
    </citation>
    <scope>NUCLEOTIDE SEQUENCE</scope>
    <source>
        <strain evidence="2">NBRC 110071</strain>
    </source>
</reference>
<name>A0AA37SBE0_9GAMM</name>
<keyword evidence="3" id="KW-1185">Reference proteome</keyword>
<dbReference type="Pfam" id="PF01661">
    <property type="entry name" value="Macro"/>
    <property type="match status" value="1"/>
</dbReference>
<dbReference type="InterPro" id="IPR002589">
    <property type="entry name" value="Macro_dom"/>
</dbReference>
<dbReference type="PROSITE" id="PS51154">
    <property type="entry name" value="MACRO"/>
    <property type="match status" value="1"/>
</dbReference>
<gene>
    <name evidence="2" type="ORF">GCM10007876_24190</name>
</gene>
<dbReference type="PANTHER" id="PTHR11106:SF27">
    <property type="entry name" value="MACRO DOMAIN-CONTAINING PROTEIN"/>
    <property type="match status" value="1"/>
</dbReference>
<dbReference type="CDD" id="cd02908">
    <property type="entry name" value="Macro_OAADPr_deacetylase"/>
    <property type="match status" value="1"/>
</dbReference>
<dbReference type="GO" id="GO:0019213">
    <property type="term" value="F:deacetylase activity"/>
    <property type="evidence" value="ECO:0007669"/>
    <property type="project" value="TreeGrafter"/>
</dbReference>
<dbReference type="SUPFAM" id="SSF52949">
    <property type="entry name" value="Macro domain-like"/>
    <property type="match status" value="1"/>
</dbReference>
<dbReference type="EMBL" id="BSNM01000014">
    <property type="protein sequence ID" value="GLQ31940.1"/>
    <property type="molecule type" value="Genomic_DNA"/>
</dbReference>
<evidence type="ECO:0000313" key="3">
    <source>
        <dbReference type="Proteomes" id="UP001161389"/>
    </source>
</evidence>